<dbReference type="AlphaFoldDB" id="A0A563VL70"/>
<keyword evidence="2" id="KW-1185">Reference proteome</keyword>
<dbReference type="RefSeq" id="WP_186376020.1">
    <property type="nucleotide sequence ID" value="NZ_LR213883.1"/>
</dbReference>
<proteinExistence type="predicted"/>
<organism evidence="1 2">
    <name type="scientific">Hyella patelloides LEGE 07179</name>
    <dbReference type="NCBI Taxonomy" id="945734"/>
    <lineage>
        <taxon>Bacteria</taxon>
        <taxon>Bacillati</taxon>
        <taxon>Cyanobacteriota</taxon>
        <taxon>Cyanophyceae</taxon>
        <taxon>Pleurocapsales</taxon>
        <taxon>Hyellaceae</taxon>
        <taxon>Hyella</taxon>
    </lineage>
</organism>
<dbReference type="EMBL" id="CAACVJ010000036">
    <property type="protein sequence ID" value="VEP12055.1"/>
    <property type="molecule type" value="Genomic_DNA"/>
</dbReference>
<reference evidence="1 2" key="1">
    <citation type="submission" date="2019-01" db="EMBL/GenBank/DDBJ databases">
        <authorList>
            <person name="Brito A."/>
        </authorList>
    </citation>
    <scope>NUCLEOTIDE SEQUENCE [LARGE SCALE GENOMIC DNA]</scope>
    <source>
        <strain evidence="1">1</strain>
    </source>
</reference>
<accession>A0A563VL70</accession>
<dbReference type="Proteomes" id="UP000320055">
    <property type="component" value="Unassembled WGS sequence"/>
</dbReference>
<evidence type="ECO:0000313" key="2">
    <source>
        <dbReference type="Proteomes" id="UP000320055"/>
    </source>
</evidence>
<sequence>MSLVKALRIHQRRGRIPDNREVFILGDFNRNIADGTDVNLTKKVGIINRLPPL</sequence>
<name>A0A563VL70_9CYAN</name>
<gene>
    <name evidence="1" type="ORF">H1P_1300015</name>
</gene>
<evidence type="ECO:0000313" key="1">
    <source>
        <dbReference type="EMBL" id="VEP12055.1"/>
    </source>
</evidence>
<protein>
    <submittedName>
        <fullName evidence="1">Uncharacterized protein</fullName>
    </submittedName>
</protein>